<keyword evidence="3" id="KW-0804">Transcription</keyword>
<evidence type="ECO:0000313" key="6">
    <source>
        <dbReference type="Proteomes" id="UP000323142"/>
    </source>
</evidence>
<feature type="domain" description="HTH araC/xylS-type" evidence="4">
    <location>
        <begin position="225"/>
        <end position="323"/>
    </location>
</feature>
<dbReference type="InterPro" id="IPR050204">
    <property type="entry name" value="AraC_XylS_family_regulators"/>
</dbReference>
<dbReference type="EMBL" id="VUOA01000014">
    <property type="protein sequence ID" value="KAA2238245.1"/>
    <property type="molecule type" value="Genomic_DNA"/>
</dbReference>
<accession>A0A5B2VH30</accession>
<dbReference type="Gene3D" id="1.10.10.60">
    <property type="entry name" value="Homeodomain-like"/>
    <property type="match status" value="2"/>
</dbReference>
<dbReference type="InterPro" id="IPR009057">
    <property type="entry name" value="Homeodomain-like_sf"/>
</dbReference>
<reference evidence="5 6" key="1">
    <citation type="submission" date="2019-09" db="EMBL/GenBank/DDBJ databases">
        <title>Salinarimonas rosea gen. nov., sp. nov., a new member of the a-2 subgroup of the Proteobacteria.</title>
        <authorList>
            <person name="Liu J."/>
        </authorList>
    </citation>
    <scope>NUCLEOTIDE SEQUENCE [LARGE SCALE GENOMIC DNA]</scope>
    <source>
        <strain evidence="5 6">BN140002</strain>
    </source>
</reference>
<dbReference type="PROSITE" id="PS01124">
    <property type="entry name" value="HTH_ARAC_FAMILY_2"/>
    <property type="match status" value="1"/>
</dbReference>
<dbReference type="InterPro" id="IPR018062">
    <property type="entry name" value="HTH_AraC-typ_CS"/>
</dbReference>
<dbReference type="SUPFAM" id="SSF46689">
    <property type="entry name" value="Homeodomain-like"/>
    <property type="match status" value="2"/>
</dbReference>
<sequence>MQLSANLQNARTRMPGFVAGQLALRHPGEAHAPRGAWRGPALPDYAGARSVTIEHEAWNQATVIVAQVRAAGEVRAALTADCARILVAVEEVGGPFALRGEAVLRRAPAATTGGVSVVPAGVEVSGAASKLSFLRHLIVQLDEAGLEDALGDALDIGRALAPRLMSADPRAVSLARMIADECNGTAAHDRLFRDSIMLAFLSALAGGTEHAPGRARGGLAAWQVRRTIDFIVENLGSDIDLAQLAGGVGLSKSHFCRGFKETTGLPPHKWLINARVERAKEHLLAGKLSLSEIALEVGFSDQSHFTRTFSKNENISPRAWLRSRL</sequence>
<evidence type="ECO:0000313" key="5">
    <source>
        <dbReference type="EMBL" id="KAA2238245.1"/>
    </source>
</evidence>
<dbReference type="InterPro" id="IPR018060">
    <property type="entry name" value="HTH_AraC"/>
</dbReference>
<dbReference type="OrthoDB" id="9806208at2"/>
<keyword evidence="1" id="KW-0805">Transcription regulation</keyword>
<dbReference type="Proteomes" id="UP000323142">
    <property type="component" value="Unassembled WGS sequence"/>
</dbReference>
<keyword evidence="6" id="KW-1185">Reference proteome</keyword>
<evidence type="ECO:0000259" key="4">
    <source>
        <dbReference type="PROSITE" id="PS01124"/>
    </source>
</evidence>
<evidence type="ECO:0000256" key="1">
    <source>
        <dbReference type="ARBA" id="ARBA00023015"/>
    </source>
</evidence>
<organism evidence="5 6">
    <name type="scientific">Salinarimonas soli</name>
    <dbReference type="NCBI Taxonomy" id="1638099"/>
    <lineage>
        <taxon>Bacteria</taxon>
        <taxon>Pseudomonadati</taxon>
        <taxon>Pseudomonadota</taxon>
        <taxon>Alphaproteobacteria</taxon>
        <taxon>Hyphomicrobiales</taxon>
        <taxon>Salinarimonadaceae</taxon>
        <taxon>Salinarimonas</taxon>
    </lineage>
</organism>
<dbReference type="PANTHER" id="PTHR46796:SF14">
    <property type="entry name" value="TRANSCRIPTIONAL REGULATORY PROTEIN"/>
    <property type="match status" value="1"/>
</dbReference>
<evidence type="ECO:0000256" key="3">
    <source>
        <dbReference type="ARBA" id="ARBA00023163"/>
    </source>
</evidence>
<dbReference type="PROSITE" id="PS00041">
    <property type="entry name" value="HTH_ARAC_FAMILY_1"/>
    <property type="match status" value="1"/>
</dbReference>
<dbReference type="GO" id="GO:0003700">
    <property type="term" value="F:DNA-binding transcription factor activity"/>
    <property type="evidence" value="ECO:0007669"/>
    <property type="project" value="InterPro"/>
</dbReference>
<dbReference type="SMART" id="SM00342">
    <property type="entry name" value="HTH_ARAC"/>
    <property type="match status" value="1"/>
</dbReference>
<dbReference type="PANTHER" id="PTHR46796">
    <property type="entry name" value="HTH-TYPE TRANSCRIPTIONAL ACTIVATOR RHAS-RELATED"/>
    <property type="match status" value="1"/>
</dbReference>
<dbReference type="RefSeq" id="WP_149816193.1">
    <property type="nucleotide sequence ID" value="NZ_VUOA01000014.1"/>
</dbReference>
<dbReference type="Pfam" id="PF12833">
    <property type="entry name" value="HTH_18"/>
    <property type="match status" value="1"/>
</dbReference>
<dbReference type="AlphaFoldDB" id="A0A5B2VH30"/>
<reference evidence="5 6" key="2">
    <citation type="submission" date="2019-09" db="EMBL/GenBank/DDBJ databases">
        <authorList>
            <person name="Jin C."/>
        </authorList>
    </citation>
    <scope>NUCLEOTIDE SEQUENCE [LARGE SCALE GENOMIC DNA]</scope>
    <source>
        <strain evidence="5 6">BN140002</strain>
    </source>
</reference>
<evidence type="ECO:0000256" key="2">
    <source>
        <dbReference type="ARBA" id="ARBA00023125"/>
    </source>
</evidence>
<gene>
    <name evidence="5" type="ORF">F0L46_06255</name>
</gene>
<comment type="caution">
    <text evidence="5">The sequence shown here is derived from an EMBL/GenBank/DDBJ whole genome shotgun (WGS) entry which is preliminary data.</text>
</comment>
<proteinExistence type="predicted"/>
<keyword evidence="2" id="KW-0238">DNA-binding</keyword>
<protein>
    <submittedName>
        <fullName evidence="5">Helix-turn-helix transcriptional regulator</fullName>
    </submittedName>
</protein>
<name>A0A5B2VH30_9HYPH</name>
<dbReference type="GO" id="GO:0043565">
    <property type="term" value="F:sequence-specific DNA binding"/>
    <property type="evidence" value="ECO:0007669"/>
    <property type="project" value="InterPro"/>
</dbReference>